<dbReference type="Proteomes" id="UP000323917">
    <property type="component" value="Chromosome"/>
</dbReference>
<evidence type="ECO:0000313" key="3">
    <source>
        <dbReference type="Proteomes" id="UP000323917"/>
    </source>
</evidence>
<name>A0A5B9QG38_9BACT</name>
<evidence type="ECO:0000256" key="1">
    <source>
        <dbReference type="SAM" id="MobiDB-lite"/>
    </source>
</evidence>
<proteinExistence type="predicted"/>
<dbReference type="AlphaFoldDB" id="A0A5B9QG38"/>
<gene>
    <name evidence="2" type="ORF">Pr1d_42060</name>
</gene>
<accession>A0A5B9QG38</accession>
<reference evidence="2 3" key="1">
    <citation type="submission" date="2019-08" db="EMBL/GenBank/DDBJ databases">
        <title>Deep-cultivation of Planctomycetes and their phenomic and genomic characterization uncovers novel biology.</title>
        <authorList>
            <person name="Wiegand S."/>
            <person name="Jogler M."/>
            <person name="Boedeker C."/>
            <person name="Pinto D."/>
            <person name="Vollmers J."/>
            <person name="Rivas-Marin E."/>
            <person name="Kohn T."/>
            <person name="Peeters S.H."/>
            <person name="Heuer A."/>
            <person name="Rast P."/>
            <person name="Oberbeckmann S."/>
            <person name="Bunk B."/>
            <person name="Jeske O."/>
            <person name="Meyerdierks A."/>
            <person name="Storesund J.E."/>
            <person name="Kallscheuer N."/>
            <person name="Luecker S."/>
            <person name="Lage O.M."/>
            <person name="Pohl T."/>
            <person name="Merkel B.J."/>
            <person name="Hornburger P."/>
            <person name="Mueller R.-W."/>
            <person name="Bruemmer F."/>
            <person name="Labrenz M."/>
            <person name="Spormann A.M."/>
            <person name="Op den Camp H."/>
            <person name="Overmann J."/>
            <person name="Amann R."/>
            <person name="Jetten M.S.M."/>
            <person name="Mascher T."/>
            <person name="Medema M.H."/>
            <person name="Devos D.P."/>
            <person name="Kaster A.-K."/>
            <person name="Ovreas L."/>
            <person name="Rohde M."/>
            <person name="Galperin M.Y."/>
            <person name="Jogler C."/>
        </authorList>
    </citation>
    <scope>NUCLEOTIDE SEQUENCE [LARGE SCALE GENOMIC DNA]</scope>
    <source>
        <strain evidence="2 3">Pr1d</strain>
    </source>
</reference>
<feature type="region of interest" description="Disordered" evidence="1">
    <location>
        <begin position="1"/>
        <end position="60"/>
    </location>
</feature>
<evidence type="ECO:0000313" key="2">
    <source>
        <dbReference type="EMBL" id="QEG36869.1"/>
    </source>
</evidence>
<dbReference type="EMBL" id="CP042913">
    <property type="protein sequence ID" value="QEG36869.1"/>
    <property type="molecule type" value="Genomic_DNA"/>
</dbReference>
<protein>
    <submittedName>
        <fullName evidence="2">Uncharacterized protein</fullName>
    </submittedName>
</protein>
<organism evidence="2 3">
    <name type="scientific">Bythopirellula goksoeyrii</name>
    <dbReference type="NCBI Taxonomy" id="1400387"/>
    <lineage>
        <taxon>Bacteria</taxon>
        <taxon>Pseudomonadati</taxon>
        <taxon>Planctomycetota</taxon>
        <taxon>Planctomycetia</taxon>
        <taxon>Pirellulales</taxon>
        <taxon>Lacipirellulaceae</taxon>
        <taxon>Bythopirellula</taxon>
    </lineage>
</organism>
<keyword evidence="3" id="KW-1185">Reference proteome</keyword>
<feature type="compositionally biased region" description="Basic residues" evidence="1">
    <location>
        <begin position="26"/>
        <end position="42"/>
    </location>
</feature>
<sequence length="60" mass="7221">MDSATVYEDEFPEEERDSKRASHSQAKWKKRRGFTRKNRRPSRPSTHIGQRNNHRLRQLG</sequence>
<dbReference type="KEGG" id="bgok:Pr1d_42060"/>